<evidence type="ECO:0000259" key="5">
    <source>
        <dbReference type="PROSITE" id="PS00745"/>
    </source>
</evidence>
<dbReference type="SMART" id="SM00937">
    <property type="entry name" value="PCRF"/>
    <property type="match status" value="1"/>
</dbReference>
<reference evidence="6 7" key="1">
    <citation type="journal article" date="2016" name="Nat. Commun.">
        <title>Thousands of microbial genomes shed light on interconnected biogeochemical processes in an aquifer system.</title>
        <authorList>
            <person name="Anantharaman K."/>
            <person name="Brown C.T."/>
            <person name="Hug L.A."/>
            <person name="Sharon I."/>
            <person name="Castelle C.J."/>
            <person name="Probst A.J."/>
            <person name="Thomas B.C."/>
            <person name="Singh A."/>
            <person name="Wilkins M.J."/>
            <person name="Karaoz U."/>
            <person name="Brodie E.L."/>
            <person name="Williams K.H."/>
            <person name="Hubbard S.S."/>
            <person name="Banfield J.F."/>
        </authorList>
    </citation>
    <scope>NUCLEOTIDE SEQUENCE [LARGE SCALE GENOMIC DNA]</scope>
</reference>
<comment type="similarity">
    <text evidence="2">Belongs to the prokaryotic/mitochondrial release factor family.</text>
</comment>
<dbReference type="AlphaFoldDB" id="A0A1G2H6T4"/>
<dbReference type="Gene3D" id="3.30.70.1660">
    <property type="match status" value="1"/>
</dbReference>
<dbReference type="EMBL" id="MHOD01000015">
    <property type="protein sequence ID" value="OGZ58049.1"/>
    <property type="molecule type" value="Genomic_DNA"/>
</dbReference>
<comment type="function">
    <text evidence="1">Peptide chain release factor 1 directs the termination of translation in response to the peptide chain termination codons UAG and UAA.</text>
</comment>
<feature type="domain" description="Prokaryotic-type class I peptide chain release factors" evidence="5">
    <location>
        <begin position="179"/>
        <end position="195"/>
    </location>
</feature>
<proteinExistence type="inferred from homology"/>
<dbReference type="FunFam" id="3.30.160.20:FF:000004">
    <property type="entry name" value="Peptide chain release factor 1"/>
    <property type="match status" value="1"/>
</dbReference>
<dbReference type="InterPro" id="IPR050057">
    <property type="entry name" value="Prokaryotic/Mito_RF"/>
</dbReference>
<dbReference type="FunFam" id="3.30.70.1660:FF:000002">
    <property type="entry name" value="Peptide chain release factor 1"/>
    <property type="match status" value="1"/>
</dbReference>
<protein>
    <recommendedName>
        <fullName evidence="5">Prokaryotic-type class I peptide chain release factors domain-containing protein</fullName>
    </recommendedName>
</protein>
<evidence type="ECO:0000256" key="4">
    <source>
        <dbReference type="ARBA" id="ARBA00022917"/>
    </source>
</evidence>
<evidence type="ECO:0000256" key="1">
    <source>
        <dbReference type="ARBA" id="ARBA00002986"/>
    </source>
</evidence>
<dbReference type="Pfam" id="PF03462">
    <property type="entry name" value="PCRF"/>
    <property type="match status" value="1"/>
</dbReference>
<evidence type="ECO:0000313" key="7">
    <source>
        <dbReference type="Proteomes" id="UP000177932"/>
    </source>
</evidence>
<dbReference type="InterPro" id="IPR045853">
    <property type="entry name" value="Pep_chain_release_fac_I_sf"/>
</dbReference>
<dbReference type="Pfam" id="PF00472">
    <property type="entry name" value="RF-1"/>
    <property type="match status" value="1"/>
</dbReference>
<sequence>MTENNINDLAQELQILYDKLSDSKYASDPEEYKKIAKRYGEIKSQLASQKQAGASYSGGQKEAIMEIRGGTGGDEASLFAQQLLRMYTKYAEKNGWKVKVLSSHRTDVGGLKEIILEISGKDAMESLEFESGVHRVQRIPETEKTGRIHTSTVSVAVLPKARPVDIEIRPEDIRIDTYRASGPGGQNVNKTSSAVRVTHIPTGMIVASQEGRLQQDNRELAMTILRSRLLQIKKDEEMKRMGEMRKQQIGTGERSEKTRTYNFPQDRITDHRIKKSWSNVQKIMDGDIDSIVKSLQEMRS</sequence>
<dbReference type="SUPFAM" id="SSF75620">
    <property type="entry name" value="Release factor"/>
    <property type="match status" value="1"/>
</dbReference>
<dbReference type="Proteomes" id="UP000177932">
    <property type="component" value="Unassembled WGS sequence"/>
</dbReference>
<accession>A0A1G2H6T4</accession>
<keyword evidence="3" id="KW-0488">Methylation</keyword>
<gene>
    <name evidence="6" type="ORF">A2827_01405</name>
</gene>
<dbReference type="PANTHER" id="PTHR43804">
    <property type="entry name" value="LD18447P"/>
    <property type="match status" value="1"/>
</dbReference>
<dbReference type="GO" id="GO:0003747">
    <property type="term" value="F:translation release factor activity"/>
    <property type="evidence" value="ECO:0007669"/>
    <property type="project" value="InterPro"/>
</dbReference>
<dbReference type="STRING" id="1802158.A2827_01405"/>
<evidence type="ECO:0000256" key="2">
    <source>
        <dbReference type="ARBA" id="ARBA00010835"/>
    </source>
</evidence>
<dbReference type="PROSITE" id="PS00745">
    <property type="entry name" value="RF_PROK_I"/>
    <property type="match status" value="1"/>
</dbReference>
<organism evidence="6 7">
    <name type="scientific">Candidatus Spechtbacteria bacterium RIFCSPHIGHO2_01_FULL_43_30</name>
    <dbReference type="NCBI Taxonomy" id="1802158"/>
    <lineage>
        <taxon>Bacteria</taxon>
        <taxon>Candidatus Spechtiibacteriota</taxon>
    </lineage>
</organism>
<evidence type="ECO:0000256" key="3">
    <source>
        <dbReference type="ARBA" id="ARBA00022481"/>
    </source>
</evidence>
<dbReference type="GO" id="GO:0005737">
    <property type="term" value="C:cytoplasm"/>
    <property type="evidence" value="ECO:0007669"/>
    <property type="project" value="UniProtKB-ARBA"/>
</dbReference>
<name>A0A1G2H6T4_9BACT</name>
<keyword evidence="4" id="KW-0648">Protein biosynthesis</keyword>
<dbReference type="InterPro" id="IPR005139">
    <property type="entry name" value="PCRF"/>
</dbReference>
<dbReference type="InterPro" id="IPR000352">
    <property type="entry name" value="Pep_chain_release_fac_I"/>
</dbReference>
<comment type="caution">
    <text evidence="6">The sequence shown here is derived from an EMBL/GenBank/DDBJ whole genome shotgun (WGS) entry which is preliminary data.</text>
</comment>
<evidence type="ECO:0000313" key="6">
    <source>
        <dbReference type="EMBL" id="OGZ58049.1"/>
    </source>
</evidence>
<dbReference type="Gene3D" id="3.30.160.20">
    <property type="match status" value="1"/>
</dbReference>
<dbReference type="PANTHER" id="PTHR43804:SF7">
    <property type="entry name" value="LD18447P"/>
    <property type="match status" value="1"/>
</dbReference>